<protein>
    <submittedName>
        <fullName evidence="1">Uncharacterized protein</fullName>
    </submittedName>
</protein>
<evidence type="ECO:0000313" key="1">
    <source>
        <dbReference type="EMBL" id="KRY61136.1"/>
    </source>
</evidence>
<dbReference type="Proteomes" id="UP000054653">
    <property type="component" value="Unassembled WGS sequence"/>
</dbReference>
<keyword evidence="2" id="KW-1185">Reference proteome</keyword>
<dbReference type="AlphaFoldDB" id="A0A0V1DHP1"/>
<accession>A0A0V1DHP1</accession>
<comment type="caution">
    <text evidence="1">The sequence shown here is derived from an EMBL/GenBank/DDBJ whole genome shotgun (WGS) entry which is preliminary data.</text>
</comment>
<name>A0A0V1DHP1_TRIBR</name>
<evidence type="ECO:0000313" key="2">
    <source>
        <dbReference type="Proteomes" id="UP000054653"/>
    </source>
</evidence>
<organism evidence="1 2">
    <name type="scientific">Trichinella britovi</name>
    <name type="common">Parasitic roundworm</name>
    <dbReference type="NCBI Taxonomy" id="45882"/>
    <lineage>
        <taxon>Eukaryota</taxon>
        <taxon>Metazoa</taxon>
        <taxon>Ecdysozoa</taxon>
        <taxon>Nematoda</taxon>
        <taxon>Enoplea</taxon>
        <taxon>Dorylaimia</taxon>
        <taxon>Trichinellida</taxon>
        <taxon>Trichinellidae</taxon>
        <taxon>Trichinella</taxon>
    </lineage>
</organism>
<reference evidence="1 2" key="1">
    <citation type="submission" date="2015-01" db="EMBL/GenBank/DDBJ databases">
        <title>Evolution of Trichinella species and genotypes.</title>
        <authorList>
            <person name="Korhonen P.K."/>
            <person name="Edoardo P."/>
            <person name="Giuseppe L.R."/>
            <person name="Gasser R.B."/>
        </authorList>
    </citation>
    <scope>NUCLEOTIDE SEQUENCE [LARGE SCALE GENOMIC DNA]</scope>
    <source>
        <strain evidence="1">ISS120</strain>
    </source>
</reference>
<gene>
    <name evidence="1" type="ORF">T03_4831</name>
</gene>
<sequence length="92" mass="10816">MCKHATNISFSNITEYKIILIAVFTVHRKTWNTFTADGFAIRQKLSNNWPLLCTVHVHLRQTMTIWKRRKSCSTFVRLANCKPNPDKFEAFQ</sequence>
<dbReference type="EMBL" id="JYDI01000002">
    <property type="protein sequence ID" value="KRY61136.1"/>
    <property type="molecule type" value="Genomic_DNA"/>
</dbReference>
<proteinExistence type="predicted"/>